<evidence type="ECO:0000259" key="18">
    <source>
        <dbReference type="PROSITE" id="PS51098"/>
    </source>
</evidence>
<comment type="function">
    <text evidence="11">The phosphoenolpyruvate-dependent sugar phosphotransferase system (sugar PTS), a major carbohydrate active transport system, catalyzes the phosphorylation of incoming sugar substrates concomitantly with their translocation across the cell membrane. This system is involved in the uptake and phosphorylation of MurNAc-GlcNAc, the principle peptidoglycan turnover product of S.aureus, yielding cytoplasmic MurNAc 6P-GlcNAc.</text>
</comment>
<feature type="transmembrane region" description="Helical" evidence="17">
    <location>
        <begin position="342"/>
        <end position="361"/>
    </location>
</feature>
<feature type="region of interest" description="Disordered" evidence="16">
    <location>
        <begin position="95"/>
        <end position="115"/>
    </location>
</feature>
<feature type="transmembrane region" description="Helical" evidence="17">
    <location>
        <begin position="301"/>
        <end position="322"/>
    </location>
</feature>
<evidence type="ECO:0000256" key="13">
    <source>
        <dbReference type="ARBA" id="ARBA00041002"/>
    </source>
</evidence>
<keyword evidence="3" id="KW-1003">Cell membrane</keyword>
<keyword evidence="10 17" id="KW-0472">Membrane</keyword>
<accession>A0ABD4EII4</accession>
<dbReference type="InterPro" id="IPR003352">
    <property type="entry name" value="PTS_EIIC"/>
</dbReference>
<evidence type="ECO:0000256" key="6">
    <source>
        <dbReference type="ARBA" id="ARBA00022683"/>
    </source>
</evidence>
<evidence type="ECO:0000313" key="20">
    <source>
        <dbReference type="EMBL" id="KXA39977.1"/>
    </source>
</evidence>
<dbReference type="SUPFAM" id="SSF55604">
    <property type="entry name" value="Glucose permease domain IIB"/>
    <property type="match status" value="1"/>
</dbReference>
<feature type="transmembrane region" description="Helical" evidence="17">
    <location>
        <begin position="442"/>
        <end position="463"/>
    </location>
</feature>
<dbReference type="Gene3D" id="3.30.1360.60">
    <property type="entry name" value="Glucose permease domain IIB"/>
    <property type="match status" value="1"/>
</dbReference>
<evidence type="ECO:0000256" key="7">
    <source>
        <dbReference type="ARBA" id="ARBA00022692"/>
    </source>
</evidence>
<keyword evidence="4" id="KW-0762">Sugar transport</keyword>
<evidence type="ECO:0000256" key="1">
    <source>
        <dbReference type="ARBA" id="ARBA00004651"/>
    </source>
</evidence>
<comment type="catalytic activity">
    <reaction evidence="14">
        <text>N-acetyl-beta-D-muramate-(1-&gt;4)-N-acetyl-D-glucosamine(out) + N(pros)-phospho-L-histidyl-[protein] = 6-phospho-N-acetyl-beta-D-muramate-(1-&gt;4)-N-acetyl-D-glucosamine(in) + L-histidyl-[protein]</text>
        <dbReference type="Rhea" id="RHEA:66784"/>
        <dbReference type="Rhea" id="RHEA-COMP:9745"/>
        <dbReference type="Rhea" id="RHEA-COMP:9746"/>
        <dbReference type="ChEBI" id="CHEBI:29979"/>
        <dbReference type="ChEBI" id="CHEBI:64837"/>
        <dbReference type="ChEBI" id="CHEBI:167476"/>
        <dbReference type="ChEBI" id="CHEBI:167477"/>
    </reaction>
    <physiologicalReaction direction="left-to-right" evidence="14">
        <dbReference type="Rhea" id="RHEA:66785"/>
    </physiologicalReaction>
</comment>
<evidence type="ECO:0000256" key="9">
    <source>
        <dbReference type="ARBA" id="ARBA00022989"/>
    </source>
</evidence>
<comment type="subcellular location">
    <subcellularLocation>
        <location evidence="1">Cell membrane</location>
        <topology evidence="1">Multi-pass membrane protein</topology>
    </subcellularLocation>
</comment>
<keyword evidence="9 17" id="KW-1133">Transmembrane helix</keyword>
<feature type="transmembrane region" description="Helical" evidence="17">
    <location>
        <begin position="373"/>
        <end position="394"/>
    </location>
</feature>
<dbReference type="InterPro" id="IPR018113">
    <property type="entry name" value="PTrfase_EIIB_Cys"/>
</dbReference>
<proteinExistence type="predicted"/>
<evidence type="ECO:0000256" key="14">
    <source>
        <dbReference type="ARBA" id="ARBA00048343"/>
    </source>
</evidence>
<dbReference type="PROSITE" id="PS51098">
    <property type="entry name" value="PTS_EIIB_TYPE_1"/>
    <property type="match status" value="1"/>
</dbReference>
<evidence type="ECO:0000256" key="8">
    <source>
        <dbReference type="ARBA" id="ARBA00022777"/>
    </source>
</evidence>
<dbReference type="InterPro" id="IPR050558">
    <property type="entry name" value="PTS_Sugar-Specific_Components"/>
</dbReference>
<gene>
    <name evidence="20" type="ORF">HMPREF3225_00412</name>
</gene>
<evidence type="ECO:0000256" key="10">
    <source>
        <dbReference type="ARBA" id="ARBA00023136"/>
    </source>
</evidence>
<dbReference type="EMBL" id="LRQI01000020">
    <property type="protein sequence ID" value="KXA39977.1"/>
    <property type="molecule type" value="Genomic_DNA"/>
</dbReference>
<dbReference type="GO" id="GO:0005886">
    <property type="term" value="C:plasma membrane"/>
    <property type="evidence" value="ECO:0007669"/>
    <property type="project" value="UniProtKB-SubCell"/>
</dbReference>
<evidence type="ECO:0000256" key="5">
    <source>
        <dbReference type="ARBA" id="ARBA00022679"/>
    </source>
</evidence>
<evidence type="ECO:0000256" key="12">
    <source>
        <dbReference type="ARBA" id="ARBA00037880"/>
    </source>
</evidence>
<keyword evidence="6" id="KW-0598">Phosphotransferase system</keyword>
<organism evidence="20 21">
    <name type="scientific">Staphylococcus lugdunensis</name>
    <dbReference type="NCBI Taxonomy" id="28035"/>
    <lineage>
        <taxon>Bacteria</taxon>
        <taxon>Bacillati</taxon>
        <taxon>Bacillota</taxon>
        <taxon>Bacilli</taxon>
        <taxon>Bacillales</taxon>
        <taxon>Staphylococcaceae</taxon>
        <taxon>Staphylococcus</taxon>
    </lineage>
</organism>
<evidence type="ECO:0000256" key="17">
    <source>
        <dbReference type="SAM" id="Phobius"/>
    </source>
</evidence>
<dbReference type="PROSITE" id="PS01035">
    <property type="entry name" value="PTS_EIIB_TYPE_1_CYS"/>
    <property type="match status" value="1"/>
</dbReference>
<dbReference type="Proteomes" id="UP000070063">
    <property type="component" value="Unassembled WGS sequence"/>
</dbReference>
<feature type="transmembrane region" description="Helical" evidence="17">
    <location>
        <begin position="401"/>
        <end position="422"/>
    </location>
</feature>
<dbReference type="PANTHER" id="PTHR30175:SF3">
    <property type="entry name" value="PTS SYSTEM N-ACETYLMURAMIC ACID-SPECIFIC EIIBC COMPONENT"/>
    <property type="match status" value="1"/>
</dbReference>
<keyword evidence="7 17" id="KW-0812">Transmembrane</keyword>
<evidence type="ECO:0000256" key="11">
    <source>
        <dbReference type="ARBA" id="ARBA00037039"/>
    </source>
</evidence>
<comment type="pathway">
    <text evidence="12">Cell wall biogenesis; peptidoglycan recycling.</text>
</comment>
<dbReference type="PROSITE" id="PS51103">
    <property type="entry name" value="PTS_EIIC_TYPE_1"/>
    <property type="match status" value="1"/>
</dbReference>
<evidence type="ECO:0000313" key="21">
    <source>
        <dbReference type="Proteomes" id="UP000070063"/>
    </source>
</evidence>
<keyword evidence="2" id="KW-0813">Transport</keyword>
<evidence type="ECO:0000256" key="15">
    <source>
        <dbReference type="PROSITE-ProRule" id="PRU00421"/>
    </source>
</evidence>
<feature type="transmembrane region" description="Helical" evidence="17">
    <location>
        <begin position="227"/>
        <end position="247"/>
    </location>
</feature>
<keyword evidence="8" id="KW-0418">Kinase</keyword>
<reference evidence="20 21" key="1">
    <citation type="submission" date="2016-01" db="EMBL/GenBank/DDBJ databases">
        <authorList>
            <person name="Mitreva M."/>
            <person name="Pepin K.H."/>
            <person name="Mihindukulasuriya K.A."/>
            <person name="Fulton R."/>
            <person name="Fronick C."/>
            <person name="O'Laughlin M."/>
            <person name="Miner T."/>
            <person name="Herter B."/>
            <person name="Rosa B.A."/>
            <person name="Cordes M."/>
            <person name="Tomlinson C."/>
            <person name="Wollam A."/>
            <person name="Palsikar V.B."/>
            <person name="Mardis E.R."/>
            <person name="Wilson R.K."/>
        </authorList>
    </citation>
    <scope>NUCLEOTIDE SEQUENCE [LARGE SCALE GENOMIC DNA]</scope>
    <source>
        <strain evidence="20 21">MJR7738</strain>
    </source>
</reference>
<comment type="caution">
    <text evidence="20">The sequence shown here is derived from an EMBL/GenBank/DDBJ whole genome shotgun (WGS) entry which is preliminary data.</text>
</comment>
<feature type="transmembrane region" description="Helical" evidence="17">
    <location>
        <begin position="125"/>
        <end position="149"/>
    </location>
</feature>
<name>A0ABD4EII4_STALU</name>
<dbReference type="PANTHER" id="PTHR30175">
    <property type="entry name" value="PHOSPHOTRANSFERASE SYSTEM TRANSPORT PROTEIN"/>
    <property type="match status" value="1"/>
</dbReference>
<dbReference type="InterPro" id="IPR001996">
    <property type="entry name" value="PTS_IIB_1"/>
</dbReference>
<dbReference type="GO" id="GO:0009401">
    <property type="term" value="P:phosphoenolpyruvate-dependent sugar phosphotransferase system"/>
    <property type="evidence" value="ECO:0007669"/>
    <property type="project" value="UniProtKB-KW"/>
</dbReference>
<feature type="active site" description="Phosphocysteine intermediate; for EIIB activity" evidence="15">
    <location>
        <position position="42"/>
    </location>
</feature>
<protein>
    <recommendedName>
        <fullName evidence="13">PTS system MurNAc-GlcNAc-specific EIIBC component</fullName>
    </recommendedName>
</protein>
<keyword evidence="5" id="KW-0808">Transferase</keyword>
<evidence type="ECO:0000259" key="19">
    <source>
        <dbReference type="PROSITE" id="PS51103"/>
    </source>
</evidence>
<evidence type="ECO:0000256" key="4">
    <source>
        <dbReference type="ARBA" id="ARBA00022597"/>
    </source>
</evidence>
<sequence>MESLKKRFNLKEAFLMKNEQQLAEQILHAVGGIENINDILHCMTRIRLKLNNKQHVNYTELKSIKGVLGVIDDDRLQIVLGPGVVDKVTEYIEKQHKTTSSPAQPTENKQHKNSNKRWNKVLRTIADIFIPLIPAFVGAGLIGGIAAVLNNFIQAGDLTADWVKQMVVVLNVIKDGMFFYLAIYTGINAAKVFGATPGLGGVIGGTTLLTGISDKNPIVNIFTGEPLLPSQGGIIGVIIAVWLLSLIEKRLHKIVPNAIDIIITPTLTLLIIGLLTIFVIMPLAGFISSGLVIVVNWVIDIGGIFSGFIIGASFLPLVMLGLHHIFTPIHIELINQTGATNLLPIAAMAGAGQVGAALALWMRCKRNKQLTNVIKGALPAGFLGIGEPLIYGVTLPLGRPFFTACLGGGIGGAVIGGIGHIGARAIGPSGLSLFPLISNHMYLGYLIGLISAYIGGFILTYFFGTTKSMRNST</sequence>
<dbReference type="CDD" id="cd00212">
    <property type="entry name" value="PTS_IIB_glc"/>
    <property type="match status" value="1"/>
</dbReference>
<dbReference type="GO" id="GO:0016301">
    <property type="term" value="F:kinase activity"/>
    <property type="evidence" value="ECO:0007669"/>
    <property type="project" value="UniProtKB-KW"/>
</dbReference>
<evidence type="ECO:0000256" key="3">
    <source>
        <dbReference type="ARBA" id="ARBA00022475"/>
    </source>
</evidence>
<feature type="domain" description="PTS EIIC type-1" evidence="19">
    <location>
        <begin position="123"/>
        <end position="473"/>
    </location>
</feature>
<feature type="compositionally biased region" description="Polar residues" evidence="16">
    <location>
        <begin position="98"/>
        <end position="107"/>
    </location>
</feature>
<dbReference type="InterPro" id="IPR036878">
    <property type="entry name" value="Glu_permease_IIB"/>
</dbReference>
<feature type="transmembrane region" description="Helical" evidence="17">
    <location>
        <begin position="267"/>
        <end position="295"/>
    </location>
</feature>
<dbReference type="InterPro" id="IPR013013">
    <property type="entry name" value="PTS_EIIC_1"/>
</dbReference>
<dbReference type="Pfam" id="PF00367">
    <property type="entry name" value="PTS_EIIB"/>
    <property type="match status" value="1"/>
</dbReference>
<dbReference type="AlphaFoldDB" id="A0ABD4EII4"/>
<evidence type="ECO:0000256" key="2">
    <source>
        <dbReference type="ARBA" id="ARBA00022448"/>
    </source>
</evidence>
<dbReference type="Pfam" id="PF02378">
    <property type="entry name" value="PTS_EIIC"/>
    <property type="match status" value="1"/>
</dbReference>
<evidence type="ECO:0000256" key="16">
    <source>
        <dbReference type="SAM" id="MobiDB-lite"/>
    </source>
</evidence>
<feature type="domain" description="PTS EIIB type-1" evidence="18">
    <location>
        <begin position="20"/>
        <end position="102"/>
    </location>
</feature>